<evidence type="ECO:0000256" key="4">
    <source>
        <dbReference type="ARBA" id="ARBA00022833"/>
    </source>
</evidence>
<evidence type="ECO:0000259" key="10">
    <source>
        <dbReference type="PROSITE" id="PS51916"/>
    </source>
</evidence>
<feature type="compositionally biased region" description="Basic and acidic residues" evidence="8">
    <location>
        <begin position="408"/>
        <end position="423"/>
    </location>
</feature>
<dbReference type="AlphaFoldDB" id="A0A803KBA4"/>
<evidence type="ECO:0000313" key="11">
    <source>
        <dbReference type="Ensembl" id="ENSXETP00000117694"/>
    </source>
</evidence>
<dbReference type="Ensembl" id="ENSXETT00000109455">
    <property type="protein sequence ID" value="ENSXETP00000117694"/>
    <property type="gene ID" value="ENSXETG00000033607"/>
</dbReference>
<dbReference type="GO" id="GO:0008270">
    <property type="term" value="F:zinc ion binding"/>
    <property type="evidence" value="ECO:0007669"/>
    <property type="project" value="UniProtKB-KW"/>
</dbReference>
<feature type="domain" description="DEUBAD" evidence="10">
    <location>
        <begin position="236"/>
        <end position="345"/>
    </location>
</feature>
<proteinExistence type="predicted"/>
<dbReference type="PROSITE" id="PS51913">
    <property type="entry name" value="HTH_HARE"/>
    <property type="match status" value="1"/>
</dbReference>
<feature type="compositionally biased region" description="Acidic residues" evidence="8">
    <location>
        <begin position="98"/>
        <end position="107"/>
    </location>
</feature>
<dbReference type="InterPro" id="IPR007759">
    <property type="entry name" value="Asxl_HARE-HTH"/>
</dbReference>
<dbReference type="PANTHER" id="PTHR13578">
    <property type="entry name" value="ADDITIONAL SEX COMBS LIKE PROTEIN ASXL"/>
    <property type="match status" value="1"/>
</dbReference>
<feature type="compositionally biased region" description="Basic and acidic residues" evidence="8">
    <location>
        <begin position="499"/>
        <end position="509"/>
    </location>
</feature>
<name>A0A803KBA4_XENTR</name>
<feature type="region of interest" description="Disordered" evidence="8">
    <location>
        <begin position="401"/>
        <end position="527"/>
    </location>
</feature>
<evidence type="ECO:0000256" key="5">
    <source>
        <dbReference type="ARBA" id="ARBA00023015"/>
    </source>
</evidence>
<keyword evidence="3" id="KW-0863">Zinc-finger</keyword>
<dbReference type="GeneTree" id="ENSGT00520000055578"/>
<keyword evidence="4" id="KW-0862">Zinc</keyword>
<dbReference type="InterPro" id="IPR028020">
    <property type="entry name" value="ASX_DEUBAD_dom"/>
</dbReference>
<reference evidence="11" key="1">
    <citation type="journal article" date="2010" name="Science">
        <title>The genome of the Western clawed frog Xenopus tropicalis.</title>
        <authorList>
            <person name="Hellsten U."/>
            <person name="Harland R.M."/>
            <person name="Gilchrist M.J."/>
            <person name="Hendrix D."/>
            <person name="Jurka J."/>
            <person name="Kapitonov V."/>
            <person name="Ovcharenko I."/>
            <person name="Putnam N.H."/>
            <person name="Shu S."/>
            <person name="Taher L."/>
            <person name="Blitz I.L."/>
            <person name="Blumberg B."/>
            <person name="Dichmann D.S."/>
            <person name="Dubchak I."/>
            <person name="Amaya E."/>
            <person name="Detter J.C."/>
            <person name="Fletcher R."/>
            <person name="Gerhard D.S."/>
            <person name="Goodstein D."/>
            <person name="Graves T."/>
            <person name="Grigoriev I.V."/>
            <person name="Grimwood J."/>
            <person name="Kawashima T."/>
            <person name="Lindquist E."/>
            <person name="Lucas S.M."/>
            <person name="Mead P.E."/>
            <person name="Mitros T."/>
            <person name="Ogino H."/>
            <person name="Ohta Y."/>
            <person name="Poliakov A.V."/>
            <person name="Pollet N."/>
            <person name="Robert J."/>
            <person name="Salamov A."/>
            <person name="Sater A.K."/>
            <person name="Schmutz J."/>
            <person name="Terry A."/>
            <person name="Vize P.D."/>
            <person name="Warren W.C."/>
            <person name="Wells D."/>
            <person name="Wills A."/>
            <person name="Wilson R.K."/>
            <person name="Zimmerman L.B."/>
            <person name="Zorn A.M."/>
            <person name="Grainger R."/>
            <person name="Grammer T."/>
            <person name="Khokha M.K."/>
            <person name="Richardson P.M."/>
            <person name="Rokhsar D.S."/>
        </authorList>
    </citation>
    <scope>NUCLEOTIDE SEQUENCE [LARGE SCALE GENOMIC DNA]</scope>
    <source>
        <strain evidence="11">Nigerian</strain>
    </source>
</reference>
<reference evidence="11" key="2">
    <citation type="submission" date="2021-03" db="UniProtKB">
        <authorList>
            <consortium name="Ensembl"/>
        </authorList>
    </citation>
    <scope>IDENTIFICATION</scope>
</reference>
<gene>
    <name evidence="11" type="primary">asxl1</name>
</gene>
<dbReference type="GO" id="GO:0006355">
    <property type="term" value="P:regulation of DNA-templated transcription"/>
    <property type="evidence" value="ECO:0007669"/>
    <property type="project" value="InterPro"/>
</dbReference>
<feature type="region of interest" description="Disordered" evidence="8">
    <location>
        <begin position="347"/>
        <end position="389"/>
    </location>
</feature>
<keyword evidence="2" id="KW-0479">Metal-binding</keyword>
<feature type="region of interest" description="Disordered" evidence="8">
    <location>
        <begin position="93"/>
        <end position="117"/>
    </location>
</feature>
<evidence type="ECO:0000256" key="8">
    <source>
        <dbReference type="SAM" id="MobiDB-lite"/>
    </source>
</evidence>
<organism evidence="11">
    <name type="scientific">Xenopus tropicalis</name>
    <name type="common">Western clawed frog</name>
    <name type="synonym">Silurana tropicalis</name>
    <dbReference type="NCBI Taxonomy" id="8364"/>
    <lineage>
        <taxon>Eukaryota</taxon>
        <taxon>Metazoa</taxon>
        <taxon>Chordata</taxon>
        <taxon>Craniata</taxon>
        <taxon>Vertebrata</taxon>
        <taxon>Euteleostomi</taxon>
        <taxon>Amphibia</taxon>
        <taxon>Batrachia</taxon>
        <taxon>Anura</taxon>
        <taxon>Pipoidea</taxon>
        <taxon>Pipidae</taxon>
        <taxon>Xenopodinae</taxon>
        <taxon>Xenopus</taxon>
        <taxon>Silurana</taxon>
    </lineage>
</organism>
<accession>A0A803KBA4</accession>
<keyword evidence="7" id="KW-0539">Nucleus</keyword>
<dbReference type="Bgee" id="ENSXETG00000033607">
    <property type="expression patterns" value="Expressed in 2-cell stage embryo and 12 other cell types or tissues"/>
</dbReference>
<evidence type="ECO:0000256" key="6">
    <source>
        <dbReference type="ARBA" id="ARBA00023163"/>
    </source>
</evidence>
<feature type="compositionally biased region" description="Basic and acidic residues" evidence="8">
    <location>
        <begin position="516"/>
        <end position="526"/>
    </location>
</feature>
<dbReference type="PROSITE" id="PS51916">
    <property type="entry name" value="DEUBAD"/>
    <property type="match status" value="1"/>
</dbReference>
<dbReference type="Pfam" id="PF05066">
    <property type="entry name" value="HARE-HTH"/>
    <property type="match status" value="1"/>
</dbReference>
<evidence type="ECO:0000256" key="2">
    <source>
        <dbReference type="ARBA" id="ARBA00022723"/>
    </source>
</evidence>
<protein>
    <submittedName>
        <fullName evidence="11">ASXL transcriptional regulator 1</fullName>
    </submittedName>
</protein>
<dbReference type="PANTHER" id="PTHR13578:SF19">
    <property type="entry name" value="POLYCOMB GROUP PROTEIN ASXL1"/>
    <property type="match status" value="1"/>
</dbReference>
<evidence type="ECO:0000256" key="1">
    <source>
        <dbReference type="ARBA" id="ARBA00004123"/>
    </source>
</evidence>
<dbReference type="InterPro" id="IPR044867">
    <property type="entry name" value="DEUBAD_dom"/>
</dbReference>
<dbReference type="Pfam" id="PF13919">
    <property type="entry name" value="ASXH"/>
    <property type="match status" value="1"/>
</dbReference>
<feature type="domain" description="HTH HARE-type" evidence="9">
    <location>
        <begin position="11"/>
        <end position="83"/>
    </location>
</feature>
<sequence>MRDKQKRRRERTWAEAARMVLENYSDAPMTPKQILHVIESEGLKETNTGSSPLACLNAMLHSNSRTREALFYKLPGRISLFTMKKNALQWSRAVPASEDGDTEDPADTEGAKWSEGKVPSAEEACIGASCSRELHCRETRSLVQMNKQKRRSAVLLPRVVLTPLKVNGAHLPSTSGLSVHRGSRESSRVRAVGGSLSFQRRAAFSRDGAHPLRGIRGPGPGQVRKSRVEEIDFETPGSILVNTNLRALMNLRTFNALSTNLQQQLLLLLPDVDRQVSAEGQIRMSPSALNNEFFAHACQRWRERLADGELTPEMQLRIRQEMGREKKVEGWKEKFFEEFYGQKSGLAEEHFSDEEEKNGRTESRRVPRGAQIKATEARPGDMSVPRQERRVKEIKVTEALPKDMSVPRQDRGVKERKATEAPPKDVSVPGQDRRGRITRGKEGKEETGAVEVSPEMSESPTVCVMGAGTEPGGAEAHIAPNGSQNLPTFPDRVPAPHPHSSEQKRKMETESYSPSVEKKPRMEQRRSFRNTIQSVYTEKPQPTKEEPKVPPIRIQLSRIKPPWVYKGLPAQQSYPRIIPNPDPPGGRTIKARKESWKREVRQPTKRDPTKPRAGLFRTQLLSPTAIRNSLSKALGKRGTGSGCSSPVRTELGPSACSVIGKANEFSMAGASANGLSLSEVCAARWAYEPGTDHGRDSVQPSNVTSRQRKPYANPSAVGTMGSVPCKASGHGSHVGSFTGVLDDVSNMSQSIRKQHTVKRREVIGSLSPTGKILPASTSRFLSKIPVPPSDYLEPTVLVSVYKSLGELNPKCQDLKRRNFQALSGTLAAEASVSAPLPRGFPDEDLHSWAAGKIQRYQPVARGQSVQRIPLRLS</sequence>
<feature type="compositionally biased region" description="Basic and acidic residues" evidence="8">
    <location>
        <begin position="431"/>
        <end position="447"/>
    </location>
</feature>
<evidence type="ECO:0000256" key="3">
    <source>
        <dbReference type="ARBA" id="ARBA00022771"/>
    </source>
</evidence>
<dbReference type="InterPro" id="IPR024811">
    <property type="entry name" value="ASX/ASX-like"/>
</dbReference>
<evidence type="ECO:0000256" key="7">
    <source>
        <dbReference type="ARBA" id="ARBA00023242"/>
    </source>
</evidence>
<evidence type="ECO:0000259" key="9">
    <source>
        <dbReference type="PROSITE" id="PS51913"/>
    </source>
</evidence>
<comment type="subcellular location">
    <subcellularLocation>
        <location evidence="1">Nucleus</location>
    </subcellularLocation>
</comment>
<feature type="region of interest" description="Disordered" evidence="8">
    <location>
        <begin position="689"/>
        <end position="716"/>
    </location>
</feature>
<keyword evidence="6" id="KW-0804">Transcription</keyword>
<dbReference type="GO" id="GO:0005634">
    <property type="term" value="C:nucleus"/>
    <property type="evidence" value="ECO:0007669"/>
    <property type="project" value="UniProtKB-SubCell"/>
</dbReference>
<keyword evidence="5" id="KW-0805">Transcription regulation</keyword>